<comment type="caution">
    <text evidence="3">The sequence shown here is derived from an EMBL/GenBank/DDBJ whole genome shotgun (WGS) entry which is preliminary data.</text>
</comment>
<evidence type="ECO:0000256" key="2">
    <source>
        <dbReference type="SAM" id="MobiDB-lite"/>
    </source>
</evidence>
<feature type="compositionally biased region" description="Pro residues" evidence="2">
    <location>
        <begin position="135"/>
        <end position="146"/>
    </location>
</feature>
<dbReference type="EMBL" id="JADGKB010000134">
    <property type="protein sequence ID" value="KAJ3252654.1"/>
    <property type="molecule type" value="Genomic_DNA"/>
</dbReference>
<dbReference type="Proteomes" id="UP001210925">
    <property type="component" value="Unassembled WGS sequence"/>
</dbReference>
<proteinExistence type="predicted"/>
<dbReference type="AlphaFoldDB" id="A0AAD5Y0Y7"/>
<evidence type="ECO:0000313" key="4">
    <source>
        <dbReference type="Proteomes" id="UP001210925"/>
    </source>
</evidence>
<name>A0AAD5Y0Y7_9FUNG</name>
<reference evidence="3" key="1">
    <citation type="submission" date="2020-05" db="EMBL/GenBank/DDBJ databases">
        <title>Phylogenomic resolution of chytrid fungi.</title>
        <authorList>
            <person name="Stajich J.E."/>
            <person name="Amses K."/>
            <person name="Simmons R."/>
            <person name="Seto K."/>
            <person name="Myers J."/>
            <person name="Bonds A."/>
            <person name="Quandt C.A."/>
            <person name="Barry K."/>
            <person name="Liu P."/>
            <person name="Grigoriev I."/>
            <person name="Longcore J.E."/>
            <person name="James T.Y."/>
        </authorList>
    </citation>
    <scope>NUCLEOTIDE SEQUENCE</scope>
    <source>
        <strain evidence="3">PLAUS21</strain>
    </source>
</reference>
<gene>
    <name evidence="3" type="ORF">HK103_001357</name>
</gene>
<feature type="coiled-coil region" evidence="1">
    <location>
        <begin position="184"/>
        <end position="225"/>
    </location>
</feature>
<keyword evidence="4" id="KW-1185">Reference proteome</keyword>
<sequence length="250" mass="27937">MNKTHQKIIIFESASDDFTATVKERASGVPFPPPPPKISIQPNIYRAIPHPPPPPLFSPSAPKAPKSPKNIPSPPAPPQIFKNPAILQLHQHIPDPPSPRAPPKPRIPTNIPPAPAPPKIPVDVSPQMNIKFHIPTPPPPPAPTPPKMSTYNCAVRDITSHIPDAPPLPNSTAKRTDEHYNEELERYGKTVEKYAKRMEKYQSKMQSMIKQHQEHQTRLEKLDEMAIHEYKDGDVKAIESSETDKHSKSH</sequence>
<keyword evidence="1" id="KW-0175">Coiled coil</keyword>
<dbReference type="PRINTS" id="PR01217">
    <property type="entry name" value="PRICHEXTENSN"/>
</dbReference>
<feature type="compositionally biased region" description="Pro residues" evidence="2">
    <location>
        <begin position="94"/>
        <end position="120"/>
    </location>
</feature>
<accession>A0AAD5Y0Y7</accession>
<organism evidence="3 4">
    <name type="scientific">Boothiomyces macroporosus</name>
    <dbReference type="NCBI Taxonomy" id="261099"/>
    <lineage>
        <taxon>Eukaryota</taxon>
        <taxon>Fungi</taxon>
        <taxon>Fungi incertae sedis</taxon>
        <taxon>Chytridiomycota</taxon>
        <taxon>Chytridiomycota incertae sedis</taxon>
        <taxon>Chytridiomycetes</taxon>
        <taxon>Rhizophydiales</taxon>
        <taxon>Terramycetaceae</taxon>
        <taxon>Boothiomyces</taxon>
    </lineage>
</organism>
<protein>
    <submittedName>
        <fullName evidence="3">Uncharacterized protein</fullName>
    </submittedName>
</protein>
<evidence type="ECO:0000256" key="1">
    <source>
        <dbReference type="SAM" id="Coils"/>
    </source>
</evidence>
<evidence type="ECO:0000313" key="3">
    <source>
        <dbReference type="EMBL" id="KAJ3252654.1"/>
    </source>
</evidence>
<feature type="compositionally biased region" description="Low complexity" evidence="2">
    <location>
        <begin position="58"/>
        <end position="70"/>
    </location>
</feature>
<feature type="region of interest" description="Disordered" evidence="2">
    <location>
        <begin position="25"/>
        <end position="180"/>
    </location>
</feature>